<evidence type="ECO:0000313" key="1">
    <source>
        <dbReference type="EMBL" id="KAJ9151631.1"/>
    </source>
</evidence>
<keyword evidence="2" id="KW-1185">Reference proteome</keyword>
<dbReference type="EMBL" id="JANBVN010000061">
    <property type="protein sequence ID" value="KAJ9151631.1"/>
    <property type="molecule type" value="Genomic_DNA"/>
</dbReference>
<dbReference type="Proteomes" id="UP001174691">
    <property type="component" value="Unassembled WGS sequence"/>
</dbReference>
<accession>A0AA38RKY9</accession>
<protein>
    <submittedName>
        <fullName evidence="1">Uncharacterized protein</fullName>
    </submittedName>
</protein>
<name>A0AA38RKY9_9PEZI</name>
<reference evidence="1" key="1">
    <citation type="submission" date="2022-07" db="EMBL/GenBank/DDBJ databases">
        <title>Fungi with potential for degradation of polypropylene.</title>
        <authorList>
            <person name="Gostincar C."/>
        </authorList>
    </citation>
    <scope>NUCLEOTIDE SEQUENCE</scope>
    <source>
        <strain evidence="1">EXF-13287</strain>
    </source>
</reference>
<comment type="caution">
    <text evidence="1">The sequence shown here is derived from an EMBL/GenBank/DDBJ whole genome shotgun (WGS) entry which is preliminary data.</text>
</comment>
<evidence type="ECO:0000313" key="2">
    <source>
        <dbReference type="Proteomes" id="UP001174691"/>
    </source>
</evidence>
<dbReference type="AlphaFoldDB" id="A0AA38RKY9"/>
<organism evidence="1 2">
    <name type="scientific">Coniochaeta hoffmannii</name>
    <dbReference type="NCBI Taxonomy" id="91930"/>
    <lineage>
        <taxon>Eukaryota</taxon>
        <taxon>Fungi</taxon>
        <taxon>Dikarya</taxon>
        <taxon>Ascomycota</taxon>
        <taxon>Pezizomycotina</taxon>
        <taxon>Sordariomycetes</taxon>
        <taxon>Sordariomycetidae</taxon>
        <taxon>Coniochaetales</taxon>
        <taxon>Coniochaetaceae</taxon>
        <taxon>Coniochaeta</taxon>
    </lineage>
</organism>
<gene>
    <name evidence="1" type="ORF">NKR19_g4782</name>
</gene>
<sequence>MRYYSKTTDRNVYDYYKRRTMIRTVALSHSPDVDHFMEATYNHILWEGNDIPHNRIWTYGDIFTEQPVPWCMLLEQWAHSKAEEEVIVAGDTDKVRAKHADPDDFDPLLNIHHDRDRDPGLRTSWECYGVLMKHKVLSSGPHSPELPSMRSVGYVFWDAYKSSCNRVHSLEALLSSGDDISDGDGLSLDDGLTEDDGLLDDDEVSKMMKFLPDAQSLDEPDW</sequence>
<proteinExistence type="predicted"/>